<proteinExistence type="predicted"/>
<protein>
    <submittedName>
        <fullName evidence="1">Uncharacterized protein</fullName>
    </submittedName>
</protein>
<reference evidence="1 2" key="1">
    <citation type="journal article" date="2012" name="PLoS ONE">
        <title>Edwardsiella comparative phylogenomics reveal the new intra/inter-species taxonomic relationships, virulence evolution and niche adaptation mechanisms.</title>
        <authorList>
            <person name="Yang M."/>
            <person name="Lv Y."/>
            <person name="Xiao J."/>
            <person name="Wu H."/>
            <person name="Zheng H."/>
            <person name="Liu Q."/>
            <person name="Zhang Y."/>
            <person name="Wang Q."/>
        </authorList>
    </citation>
    <scope>NUCLEOTIDE SEQUENCE [LARGE SCALE GENOMIC DNA]</scope>
    <source>
        <strain evidence="2">080813</strain>
    </source>
</reference>
<gene>
    <name evidence="1" type="ORF">ETEE_0109</name>
</gene>
<organism evidence="1 2">
    <name type="scientific">Edwardsiella anguillarum ET080813</name>
    <dbReference type="NCBI Taxonomy" id="667120"/>
    <lineage>
        <taxon>Bacteria</taxon>
        <taxon>Pseudomonadati</taxon>
        <taxon>Pseudomonadota</taxon>
        <taxon>Gammaproteobacteria</taxon>
        <taxon>Enterobacterales</taxon>
        <taxon>Hafniaceae</taxon>
        <taxon>Edwardsiella</taxon>
    </lineage>
</organism>
<dbReference type="KEGG" id="ete:ETEE_0109"/>
<evidence type="ECO:0000313" key="1">
    <source>
        <dbReference type="EMBL" id="AIJ06594.1"/>
    </source>
</evidence>
<dbReference type="EMBL" id="CP006664">
    <property type="protein sequence ID" value="AIJ06594.1"/>
    <property type="molecule type" value="Genomic_DNA"/>
</dbReference>
<accession>A0A076LLQ3</accession>
<name>A0A076LLQ3_9GAMM</name>
<evidence type="ECO:0000313" key="2">
    <source>
        <dbReference type="Proteomes" id="UP000028681"/>
    </source>
</evidence>
<dbReference type="AlphaFoldDB" id="A0A076LLQ3"/>
<dbReference type="HOGENOM" id="CLU_3167468_0_0_6"/>
<sequence length="47" mass="5030">MAKIGVPKPDHIAHPSLPQVSLPRLSILTKRIRHGLLTGAAAARGWP</sequence>
<dbReference type="Proteomes" id="UP000028681">
    <property type="component" value="Chromosome"/>
</dbReference>